<evidence type="ECO:0000256" key="6">
    <source>
        <dbReference type="PROSITE-ProRule" id="PRU10007"/>
    </source>
</evidence>
<dbReference type="OrthoDB" id="310895at2759"/>
<name>A0A1Y1YGI1_9FUNG</name>
<dbReference type="PANTHER" id="PTHR43353:SF5">
    <property type="entry name" value="SUCCINATE-SEMIALDEHYDE DEHYDROGENASE, MITOCHONDRIAL"/>
    <property type="match status" value="1"/>
</dbReference>
<evidence type="ECO:0000259" key="9">
    <source>
        <dbReference type="Pfam" id="PF00171"/>
    </source>
</evidence>
<comment type="similarity">
    <text evidence="2 7">Belongs to the aldehyde dehydrogenase family.</text>
</comment>
<dbReference type="GO" id="GO:0036243">
    <property type="term" value="F:succinate-semialdehyde dehydrogenase (NADP+) activity"/>
    <property type="evidence" value="ECO:0007669"/>
    <property type="project" value="RHEA"/>
</dbReference>
<keyword evidence="3 7" id="KW-0560">Oxidoreductase</keyword>
<evidence type="ECO:0000256" key="5">
    <source>
        <dbReference type="ARBA" id="ARBA00052698"/>
    </source>
</evidence>
<dbReference type="InterPro" id="IPR050740">
    <property type="entry name" value="Aldehyde_DH_Superfamily"/>
</dbReference>
<sequence>MALGEVPEMNGEDCKAAIEVATTAFKTWKKTTAKSRSDLLEKWYQLIIQNKEPLAQILTAENGKNLVEARGEIDYGASFIKWFAEEARRSYGDVIPAPAPDKRLLVIQQPVGVVGVVTPWNFPNAMITRKLGAALAAGCTTVLKPAPETPFSALALCELANQAGIPAGVINIVTTSKYTKEVGKELATSEKVHKLTFTGSTAVGKLLMEQGASTIKRISLELGGNAPFLVFDDADLDAAVDGAIACKFRNTGQTCVCSNRMLIQSGIYEEFSRRLIEKVKKFKVGHGFEDGVTQGPLITEAAVAKVKRHVDDAVSKGATLAHGGRHMGGNFYEPTVLLDMNTSMVISSEETFGPVAALYKFESEEEAIELANDTPFGLAGYFYSRDMGRIWRVAEAMEVGMVGVNSGSVGFESAPFGGIKQSGLGREGSKYGLEEYLEKKLICMTI</sequence>
<evidence type="ECO:0000256" key="3">
    <source>
        <dbReference type="ARBA" id="ARBA00023002"/>
    </source>
</evidence>
<evidence type="ECO:0000256" key="1">
    <source>
        <dbReference type="ARBA" id="ARBA00005176"/>
    </source>
</evidence>
<dbReference type="PANTHER" id="PTHR43353">
    <property type="entry name" value="SUCCINATE-SEMIALDEHYDE DEHYDROGENASE, MITOCHONDRIAL"/>
    <property type="match status" value="1"/>
</dbReference>
<evidence type="ECO:0000313" key="10">
    <source>
        <dbReference type="EMBL" id="ORX97079.1"/>
    </source>
</evidence>
<dbReference type="FunCoup" id="A0A1Y1YGI1">
    <property type="interactions" value="271"/>
</dbReference>
<dbReference type="AlphaFoldDB" id="A0A1Y1YGI1"/>
<dbReference type="InterPro" id="IPR015590">
    <property type="entry name" value="Aldehyde_DH_dom"/>
</dbReference>
<dbReference type="EC" id="1.2.1.16" evidence="8"/>
<evidence type="ECO:0000256" key="7">
    <source>
        <dbReference type="RuleBase" id="RU003345"/>
    </source>
</evidence>
<dbReference type="InterPro" id="IPR010102">
    <property type="entry name" value="Succ_semiAld_DH"/>
</dbReference>
<keyword evidence="11" id="KW-1185">Reference proteome</keyword>
<dbReference type="GO" id="GO:0004030">
    <property type="term" value="F:aldehyde dehydrogenase [NAD(P)+] activity"/>
    <property type="evidence" value="ECO:0007669"/>
    <property type="project" value="UniProtKB-ARBA"/>
</dbReference>
<dbReference type="Gene3D" id="3.40.309.10">
    <property type="entry name" value="Aldehyde Dehydrogenase, Chain A, domain 2"/>
    <property type="match status" value="1"/>
</dbReference>
<dbReference type="InterPro" id="IPR016162">
    <property type="entry name" value="Ald_DH_N"/>
</dbReference>
<dbReference type="PROSITE" id="PS00070">
    <property type="entry name" value="ALDEHYDE_DEHYDR_CYS"/>
    <property type="match status" value="1"/>
</dbReference>
<organism evidence="10 11">
    <name type="scientific">Basidiobolus meristosporus CBS 931.73</name>
    <dbReference type="NCBI Taxonomy" id="1314790"/>
    <lineage>
        <taxon>Eukaryota</taxon>
        <taxon>Fungi</taxon>
        <taxon>Fungi incertae sedis</taxon>
        <taxon>Zoopagomycota</taxon>
        <taxon>Entomophthoromycotina</taxon>
        <taxon>Basidiobolomycetes</taxon>
        <taxon>Basidiobolales</taxon>
        <taxon>Basidiobolaceae</taxon>
        <taxon>Basidiobolus</taxon>
    </lineage>
</organism>
<evidence type="ECO:0000256" key="2">
    <source>
        <dbReference type="ARBA" id="ARBA00009986"/>
    </source>
</evidence>
<dbReference type="NCBIfam" id="TIGR01780">
    <property type="entry name" value="SSADH"/>
    <property type="match status" value="1"/>
</dbReference>
<gene>
    <name evidence="10" type="ORF">K493DRAFT_336680</name>
</gene>
<comment type="caution">
    <text evidence="10">The sequence shown here is derived from an EMBL/GenBank/DDBJ whole genome shotgun (WGS) entry which is preliminary data.</text>
</comment>
<protein>
    <recommendedName>
        <fullName evidence="8">Succinate-semialdehyde dehydrogenase</fullName>
        <ecNumber evidence="8">1.2.1.16</ecNumber>
    </recommendedName>
</protein>
<dbReference type="Pfam" id="PF00171">
    <property type="entry name" value="Aldedh"/>
    <property type="match status" value="1"/>
</dbReference>
<evidence type="ECO:0000313" key="11">
    <source>
        <dbReference type="Proteomes" id="UP000193498"/>
    </source>
</evidence>
<dbReference type="InParanoid" id="A0A1Y1YGI1"/>
<reference evidence="10 11" key="1">
    <citation type="submission" date="2016-07" db="EMBL/GenBank/DDBJ databases">
        <title>Pervasive Adenine N6-methylation of Active Genes in Fungi.</title>
        <authorList>
            <consortium name="DOE Joint Genome Institute"/>
            <person name="Mondo S.J."/>
            <person name="Dannebaum R.O."/>
            <person name="Kuo R.C."/>
            <person name="Labutti K."/>
            <person name="Haridas S."/>
            <person name="Kuo A."/>
            <person name="Salamov A."/>
            <person name="Ahrendt S.R."/>
            <person name="Lipzen A."/>
            <person name="Sullivan W."/>
            <person name="Andreopoulos W.B."/>
            <person name="Clum A."/>
            <person name="Lindquist E."/>
            <person name="Daum C."/>
            <person name="Ramamoorthy G.K."/>
            <person name="Gryganskyi A."/>
            <person name="Culley D."/>
            <person name="Magnuson J.K."/>
            <person name="James T.Y."/>
            <person name="O'Malley M.A."/>
            <person name="Stajich J.E."/>
            <person name="Spatafora J.W."/>
            <person name="Visel A."/>
            <person name="Grigoriev I.V."/>
        </authorList>
    </citation>
    <scope>NUCLEOTIDE SEQUENCE [LARGE SCALE GENOMIC DNA]</scope>
    <source>
        <strain evidence="10 11">CBS 931.73</strain>
    </source>
</reference>
<dbReference type="GO" id="GO:0009450">
    <property type="term" value="P:gamma-aminobutyric acid catabolic process"/>
    <property type="evidence" value="ECO:0007669"/>
    <property type="project" value="UniProtKB-UniPathway"/>
</dbReference>
<comment type="pathway">
    <text evidence="1 8">Amino-acid degradation; 4-aminobutanoate degradation.</text>
</comment>
<evidence type="ECO:0000256" key="4">
    <source>
        <dbReference type="ARBA" id="ARBA00050387"/>
    </source>
</evidence>
<dbReference type="FunFam" id="3.40.605.10:FF:000026">
    <property type="entry name" value="Aldehyde dehydrogenase, putative"/>
    <property type="match status" value="1"/>
</dbReference>
<comment type="catalytic activity">
    <reaction evidence="4 8">
        <text>succinate semialdehyde + NADP(+) + H2O = succinate + NADPH + 2 H(+)</text>
        <dbReference type="Rhea" id="RHEA:13213"/>
        <dbReference type="ChEBI" id="CHEBI:15377"/>
        <dbReference type="ChEBI" id="CHEBI:15378"/>
        <dbReference type="ChEBI" id="CHEBI:30031"/>
        <dbReference type="ChEBI" id="CHEBI:57706"/>
        <dbReference type="ChEBI" id="CHEBI:57783"/>
        <dbReference type="ChEBI" id="CHEBI:58349"/>
        <dbReference type="EC" id="1.2.1.16"/>
    </reaction>
</comment>
<dbReference type="InterPro" id="IPR029510">
    <property type="entry name" value="Ald_DH_CS_GLU"/>
</dbReference>
<dbReference type="PROSITE" id="PS00687">
    <property type="entry name" value="ALDEHYDE_DEHYDR_GLU"/>
    <property type="match status" value="1"/>
</dbReference>
<evidence type="ECO:0000256" key="8">
    <source>
        <dbReference type="RuleBase" id="RU365091"/>
    </source>
</evidence>
<dbReference type="FunFam" id="3.40.605.10:FF:000005">
    <property type="entry name" value="Succinate-semialdehyde dehydrogenase I"/>
    <property type="match status" value="1"/>
</dbReference>
<dbReference type="Proteomes" id="UP000193498">
    <property type="component" value="Unassembled WGS sequence"/>
</dbReference>
<feature type="active site" evidence="6">
    <location>
        <position position="221"/>
    </location>
</feature>
<comment type="catalytic activity">
    <reaction evidence="5 8">
        <text>succinate semialdehyde + NAD(+) + H2O = succinate + NADH + 2 H(+)</text>
        <dbReference type="Rhea" id="RHEA:13217"/>
        <dbReference type="ChEBI" id="CHEBI:15377"/>
        <dbReference type="ChEBI" id="CHEBI:15378"/>
        <dbReference type="ChEBI" id="CHEBI:30031"/>
        <dbReference type="ChEBI" id="CHEBI:57540"/>
        <dbReference type="ChEBI" id="CHEBI:57706"/>
        <dbReference type="ChEBI" id="CHEBI:57945"/>
        <dbReference type="EC" id="1.2.1.16"/>
    </reaction>
</comment>
<dbReference type="Gene3D" id="3.40.605.10">
    <property type="entry name" value="Aldehyde Dehydrogenase, Chain A, domain 1"/>
    <property type="match status" value="1"/>
</dbReference>
<proteinExistence type="inferred from homology"/>
<dbReference type="GO" id="GO:0004777">
    <property type="term" value="F:succinate-semialdehyde dehydrogenase (NAD+) activity"/>
    <property type="evidence" value="ECO:0007669"/>
    <property type="project" value="UniProtKB-UniRule"/>
</dbReference>
<dbReference type="UniPathway" id="UPA00733"/>
<dbReference type="FunFam" id="3.40.309.10:FF:000004">
    <property type="entry name" value="Succinate-semialdehyde dehydrogenase I"/>
    <property type="match status" value="1"/>
</dbReference>
<dbReference type="InterPro" id="IPR016160">
    <property type="entry name" value="Ald_DH_CS_CYS"/>
</dbReference>
<accession>A0A1Y1YGI1</accession>
<dbReference type="CDD" id="cd07103">
    <property type="entry name" value="ALDH_F5_SSADH_GabD"/>
    <property type="match status" value="1"/>
</dbReference>
<dbReference type="STRING" id="1314790.A0A1Y1YGI1"/>
<dbReference type="EMBL" id="MCFE01000140">
    <property type="protein sequence ID" value="ORX97079.1"/>
    <property type="molecule type" value="Genomic_DNA"/>
</dbReference>
<feature type="domain" description="Aldehyde dehydrogenase" evidence="9">
    <location>
        <begin position="3"/>
        <end position="441"/>
    </location>
</feature>
<dbReference type="SUPFAM" id="SSF53720">
    <property type="entry name" value="ALDH-like"/>
    <property type="match status" value="1"/>
</dbReference>
<dbReference type="InterPro" id="IPR016163">
    <property type="entry name" value="Ald_DH_C"/>
</dbReference>
<dbReference type="InterPro" id="IPR016161">
    <property type="entry name" value="Ald_DH/histidinol_DH"/>
</dbReference>